<dbReference type="SUPFAM" id="SSF53335">
    <property type="entry name" value="S-adenosyl-L-methionine-dependent methyltransferases"/>
    <property type="match status" value="1"/>
</dbReference>
<protein>
    <submittedName>
        <fullName evidence="2">Ubiquinone biosynthesis O-methyltransferase</fullName>
        <ecNumber evidence="2">2.1.1.222</ecNumber>
    </submittedName>
</protein>
<reference evidence="2 3" key="1">
    <citation type="submission" date="2018-06" db="EMBL/GenBank/DDBJ databases">
        <title>Draft Genome Sequence of a Novel Marine Bacterium Related to the Verrucomicrobia.</title>
        <authorList>
            <person name="Vosseberg J."/>
            <person name="Martijn J."/>
            <person name="Ettema T.J.G."/>
        </authorList>
    </citation>
    <scope>NUCLEOTIDE SEQUENCE [LARGE SCALE GENOMIC DNA]</scope>
    <source>
        <strain evidence="2">TARA_B100001123</strain>
    </source>
</reference>
<gene>
    <name evidence="2" type="primary">ubiG</name>
    <name evidence="2" type="ORF">DF168_00153</name>
</gene>
<feature type="domain" description="Methyltransferase type 12" evidence="1">
    <location>
        <begin position="59"/>
        <end position="177"/>
    </location>
</feature>
<dbReference type="Proteomes" id="UP000247465">
    <property type="component" value="Chromosome"/>
</dbReference>
<organism evidence="2 3">
    <name type="scientific">Candidatus Moanibacter tarae</name>
    <dbReference type="NCBI Taxonomy" id="2200854"/>
    <lineage>
        <taxon>Bacteria</taxon>
        <taxon>Pseudomonadati</taxon>
        <taxon>Verrucomicrobiota</taxon>
        <taxon>Opitutia</taxon>
        <taxon>Puniceicoccales</taxon>
        <taxon>Puniceicoccales incertae sedis</taxon>
        <taxon>Candidatus Moanibacter</taxon>
    </lineage>
</organism>
<dbReference type="KEGG" id="mtar:DF168_00153"/>
<sequence>MRNVYKTKRLLEEYLLFHYGTAEEILPFSFGPRGALDFATRSVSECLIRDFLPPRARALDLGCAVGRSSFELARHCHEVDAVDFSPQFIEAARSLQAQGSLKFQFKIHGQVYRRSEARVPKGVEPNRVNFEVGDAHNLSEEIGGYDVIHAANLLCRMERPMALLNRLPSLVVPGGQLIITSPYTWDEEFTPSENWVGATVNSPDPFAALEVKLSDAFRLKGRKDLPFLIREHARKFQWSVAEATVWIRK</sequence>
<keyword evidence="2" id="KW-0489">Methyltransferase</keyword>
<dbReference type="InterPro" id="IPR027625">
    <property type="entry name" value="OvoA_Cterm"/>
</dbReference>
<evidence type="ECO:0000313" key="2">
    <source>
        <dbReference type="EMBL" id="AWT58981.1"/>
    </source>
</evidence>
<accession>A0A2Z4AB69</accession>
<keyword evidence="2" id="KW-0830">Ubiquinone</keyword>
<dbReference type="GO" id="GO:0032259">
    <property type="term" value="P:methylation"/>
    <property type="evidence" value="ECO:0007669"/>
    <property type="project" value="UniProtKB-KW"/>
</dbReference>
<dbReference type="InterPro" id="IPR013217">
    <property type="entry name" value="Methyltransf_12"/>
</dbReference>
<dbReference type="PANTHER" id="PTHR45445:SF2">
    <property type="entry name" value="METHYLTRANSFERASE TYPE 11 DOMAIN-CONTAINING PROTEIN"/>
    <property type="match status" value="1"/>
</dbReference>
<dbReference type="EC" id="2.1.1.222" evidence="2"/>
<dbReference type="InterPro" id="IPR029063">
    <property type="entry name" value="SAM-dependent_MTases_sf"/>
</dbReference>
<evidence type="ECO:0000259" key="1">
    <source>
        <dbReference type="Pfam" id="PF08242"/>
    </source>
</evidence>
<dbReference type="CDD" id="cd02440">
    <property type="entry name" value="AdoMet_MTases"/>
    <property type="match status" value="1"/>
</dbReference>
<dbReference type="Gene3D" id="3.40.50.150">
    <property type="entry name" value="Vaccinia Virus protein VP39"/>
    <property type="match status" value="1"/>
</dbReference>
<name>A0A2Z4AB69_9BACT</name>
<proteinExistence type="predicted"/>
<dbReference type="PANTHER" id="PTHR45445">
    <property type="match status" value="1"/>
</dbReference>
<dbReference type="Pfam" id="PF08242">
    <property type="entry name" value="Methyltransf_12"/>
    <property type="match status" value="1"/>
</dbReference>
<dbReference type="GO" id="GO:0102208">
    <property type="term" value="F:2-polyprenyl-6-hydroxyphenol methylase activity"/>
    <property type="evidence" value="ECO:0007669"/>
    <property type="project" value="UniProtKB-EC"/>
</dbReference>
<keyword evidence="2" id="KW-0808">Transferase</keyword>
<dbReference type="NCBIfam" id="TIGR04345">
    <property type="entry name" value="ovoA_Cterm"/>
    <property type="match status" value="1"/>
</dbReference>
<dbReference type="EMBL" id="CP029803">
    <property type="protein sequence ID" value="AWT58981.1"/>
    <property type="molecule type" value="Genomic_DNA"/>
</dbReference>
<dbReference type="AlphaFoldDB" id="A0A2Z4AB69"/>
<evidence type="ECO:0000313" key="3">
    <source>
        <dbReference type="Proteomes" id="UP000247465"/>
    </source>
</evidence>